<dbReference type="Proteomes" id="UP000006866">
    <property type="component" value="Chromosome"/>
</dbReference>
<evidence type="ECO:0000256" key="8">
    <source>
        <dbReference type="SAM" id="Phobius"/>
    </source>
</evidence>
<feature type="domain" description="ArnT-like N-terminal" evidence="9">
    <location>
        <begin position="81"/>
        <end position="240"/>
    </location>
</feature>
<dbReference type="OrthoDB" id="369463at2"/>
<feature type="transmembrane region" description="Helical" evidence="8">
    <location>
        <begin position="292"/>
        <end position="317"/>
    </location>
</feature>
<accession>E3DND4</accession>
<dbReference type="PANTHER" id="PTHR33908">
    <property type="entry name" value="MANNOSYLTRANSFERASE YKCB-RELATED"/>
    <property type="match status" value="1"/>
</dbReference>
<dbReference type="InterPro" id="IPR003342">
    <property type="entry name" value="ArnT-like_N"/>
</dbReference>
<dbReference type="GO" id="GO:0009103">
    <property type="term" value="P:lipopolysaccharide biosynthetic process"/>
    <property type="evidence" value="ECO:0007669"/>
    <property type="project" value="UniProtKB-ARBA"/>
</dbReference>
<keyword evidence="4" id="KW-0808">Transferase</keyword>
<evidence type="ECO:0000259" key="9">
    <source>
        <dbReference type="Pfam" id="PF02366"/>
    </source>
</evidence>
<dbReference type="PATRIC" id="fig|572479.3.peg.1445"/>
<dbReference type="KEGG" id="hpk:Hprae_1425"/>
<dbReference type="GO" id="GO:0000030">
    <property type="term" value="F:mannosyltransferase activity"/>
    <property type="evidence" value="ECO:0007669"/>
    <property type="project" value="InterPro"/>
</dbReference>
<organism evidence="10 11">
    <name type="scientific">Halanaerobium praevalens (strain ATCC 33744 / DSM 2228 / GSL)</name>
    <dbReference type="NCBI Taxonomy" id="572479"/>
    <lineage>
        <taxon>Bacteria</taxon>
        <taxon>Bacillati</taxon>
        <taxon>Bacillota</taxon>
        <taxon>Clostridia</taxon>
        <taxon>Halanaerobiales</taxon>
        <taxon>Halanaerobiaceae</taxon>
        <taxon>Halanaerobium</taxon>
    </lineage>
</organism>
<feature type="transmembrane region" description="Helical" evidence="8">
    <location>
        <begin position="12"/>
        <end position="35"/>
    </location>
</feature>
<evidence type="ECO:0000256" key="2">
    <source>
        <dbReference type="ARBA" id="ARBA00022475"/>
    </source>
</evidence>
<dbReference type="InterPro" id="IPR050297">
    <property type="entry name" value="LipidA_mod_glycosyltrf_83"/>
</dbReference>
<keyword evidence="2" id="KW-1003">Cell membrane</keyword>
<feature type="transmembrane region" description="Helical" evidence="8">
    <location>
        <begin position="147"/>
        <end position="165"/>
    </location>
</feature>
<keyword evidence="11" id="KW-1185">Reference proteome</keyword>
<feature type="transmembrane region" description="Helical" evidence="8">
    <location>
        <begin position="92"/>
        <end position="110"/>
    </location>
</feature>
<dbReference type="Pfam" id="PF02366">
    <property type="entry name" value="PMT"/>
    <property type="match status" value="1"/>
</dbReference>
<dbReference type="STRING" id="572479.Hprae_1425"/>
<protein>
    <recommendedName>
        <fullName evidence="9">ArnT-like N-terminal domain-containing protein</fullName>
    </recommendedName>
</protein>
<gene>
    <name evidence="10" type="ordered locus">Hprae_1425</name>
</gene>
<evidence type="ECO:0000256" key="5">
    <source>
        <dbReference type="ARBA" id="ARBA00022692"/>
    </source>
</evidence>
<evidence type="ECO:0000256" key="4">
    <source>
        <dbReference type="ARBA" id="ARBA00022679"/>
    </source>
</evidence>
<evidence type="ECO:0000313" key="11">
    <source>
        <dbReference type="Proteomes" id="UP000006866"/>
    </source>
</evidence>
<evidence type="ECO:0000313" key="10">
    <source>
        <dbReference type="EMBL" id="ADO77553.1"/>
    </source>
</evidence>
<evidence type="ECO:0000256" key="3">
    <source>
        <dbReference type="ARBA" id="ARBA00022676"/>
    </source>
</evidence>
<dbReference type="PANTHER" id="PTHR33908:SF11">
    <property type="entry name" value="MEMBRANE PROTEIN"/>
    <property type="match status" value="1"/>
</dbReference>
<reference evidence="10 11" key="2">
    <citation type="journal article" date="2011" name="Stand. Genomic Sci.">
        <title>Complete genome sequence of the extremely halophilic Halanaerobium praevalens type strain (GSL).</title>
        <authorList>
            <person name="Ivanova N."/>
            <person name="Sikorski J."/>
            <person name="Chertkov O."/>
            <person name="Nolan M."/>
            <person name="Lucas S."/>
            <person name="Hammon N."/>
            <person name="Deshpande S."/>
            <person name="Cheng J.F."/>
            <person name="Tapia R."/>
            <person name="Han C."/>
            <person name="Goodwin L."/>
            <person name="Pitluck S."/>
            <person name="Huntemann M."/>
            <person name="Liolios K."/>
            <person name="Pagani I."/>
            <person name="Mavromatis K."/>
            <person name="Ovchinikova G."/>
            <person name="Pati A."/>
            <person name="Chen A."/>
            <person name="Palaniappan K."/>
            <person name="Land M."/>
            <person name="Hauser L."/>
            <person name="Brambilla E.M."/>
            <person name="Kannan K.P."/>
            <person name="Rohde M."/>
            <person name="Tindall B.J."/>
            <person name="Goker M."/>
            <person name="Detter J.C."/>
            <person name="Woyke T."/>
            <person name="Bristow J."/>
            <person name="Eisen J.A."/>
            <person name="Markowitz V."/>
            <person name="Hugenholtz P."/>
            <person name="Kyrpides N.C."/>
            <person name="Klenk H.P."/>
            <person name="Lapidus A."/>
        </authorList>
    </citation>
    <scope>NUCLEOTIDE SEQUENCE [LARGE SCALE GENOMIC DNA]</scope>
    <source>
        <strain evidence="11">ATCC 33744 / DSM 2228 / GSL</strain>
    </source>
</reference>
<keyword evidence="5 8" id="KW-0812">Transmembrane</keyword>
<evidence type="ECO:0000256" key="1">
    <source>
        <dbReference type="ARBA" id="ARBA00004651"/>
    </source>
</evidence>
<dbReference type="EMBL" id="CP002175">
    <property type="protein sequence ID" value="ADO77553.1"/>
    <property type="molecule type" value="Genomic_DNA"/>
</dbReference>
<feature type="transmembrane region" description="Helical" evidence="8">
    <location>
        <begin position="122"/>
        <end position="141"/>
    </location>
</feature>
<reference evidence="11" key="1">
    <citation type="submission" date="2010-10" db="EMBL/GenBank/DDBJ databases">
        <title>The complete genome of Halanaerobium praevalens DSM 2228.</title>
        <authorList>
            <consortium name="US DOE Joint Genome Institute (JGI-PGF)"/>
            <person name="Lucas S."/>
            <person name="Copeland A."/>
            <person name="Lapidus A."/>
            <person name="Glavina del Rio T."/>
            <person name="Dalin E."/>
            <person name="Tice H."/>
            <person name="Bruce D."/>
            <person name="Goodwin L."/>
            <person name="Pitluck S."/>
            <person name="Kyrpides N."/>
            <person name="Mavromatis K."/>
            <person name="Ivanova N."/>
            <person name="Ovchinnikova G."/>
            <person name="Chertkov O."/>
            <person name="Detter J.C."/>
            <person name="Han C."/>
            <person name="Larimer F."/>
            <person name="Land M."/>
            <person name="Hauser L."/>
            <person name="Markowitz V."/>
            <person name="Cheng J.-F."/>
            <person name="Hugenholtz P."/>
            <person name="Woyke T."/>
            <person name="Wu D."/>
            <person name="Tindall B."/>
            <person name="Pomrenke H.G."/>
            <person name="Brambilla E."/>
            <person name="Klenk H.-P."/>
            <person name="Eisen J.A."/>
        </authorList>
    </citation>
    <scope>NUCLEOTIDE SEQUENCE [LARGE SCALE GENOMIC DNA]</scope>
    <source>
        <strain evidence="11">ATCC 33744 / DSM 2228 / GSL</strain>
    </source>
</reference>
<feature type="transmembrane region" description="Helical" evidence="8">
    <location>
        <begin position="324"/>
        <end position="341"/>
    </location>
</feature>
<feature type="transmembrane region" description="Helical" evidence="8">
    <location>
        <begin position="347"/>
        <end position="363"/>
    </location>
</feature>
<evidence type="ECO:0000256" key="6">
    <source>
        <dbReference type="ARBA" id="ARBA00022989"/>
    </source>
</evidence>
<comment type="subcellular location">
    <subcellularLocation>
        <location evidence="1">Cell membrane</location>
        <topology evidence="1">Multi-pass membrane protein</topology>
    </subcellularLocation>
</comment>
<dbReference type="GO" id="GO:0005886">
    <property type="term" value="C:plasma membrane"/>
    <property type="evidence" value="ECO:0007669"/>
    <property type="project" value="UniProtKB-SubCell"/>
</dbReference>
<dbReference type="GO" id="GO:0006493">
    <property type="term" value="P:protein O-linked glycosylation"/>
    <property type="evidence" value="ECO:0007669"/>
    <property type="project" value="InterPro"/>
</dbReference>
<dbReference type="HOGENOM" id="CLU_518472_0_0_9"/>
<name>E3DND4_HALPG</name>
<dbReference type="AlphaFoldDB" id="E3DND4"/>
<dbReference type="RefSeq" id="WP_014553576.1">
    <property type="nucleotide sequence ID" value="NC_017455.1"/>
</dbReference>
<dbReference type="GO" id="GO:0016763">
    <property type="term" value="F:pentosyltransferase activity"/>
    <property type="evidence" value="ECO:0007669"/>
    <property type="project" value="TreeGrafter"/>
</dbReference>
<keyword evidence="6 8" id="KW-1133">Transmembrane helix</keyword>
<feature type="transmembrane region" description="Helical" evidence="8">
    <location>
        <begin position="254"/>
        <end position="272"/>
    </location>
</feature>
<keyword evidence="7 8" id="KW-0472">Membrane</keyword>
<evidence type="ECO:0000256" key="7">
    <source>
        <dbReference type="ARBA" id="ARBA00023136"/>
    </source>
</evidence>
<feature type="transmembrane region" description="Helical" evidence="8">
    <location>
        <begin position="186"/>
        <end position="216"/>
    </location>
</feature>
<dbReference type="eggNOG" id="COG1807">
    <property type="taxonomic scope" value="Bacteria"/>
</dbReference>
<keyword evidence="3" id="KW-0328">Glycosyltransferase</keyword>
<feature type="transmembrane region" description="Helical" evidence="8">
    <location>
        <begin position="370"/>
        <end position="391"/>
    </location>
</feature>
<feature type="transmembrane region" description="Helical" evidence="8">
    <location>
        <begin position="228"/>
        <end position="247"/>
    </location>
</feature>
<proteinExistence type="predicted"/>
<sequence length="533" mass="62874">MHYKFKKKLNKIKAWHLILLFFILNLIFLTNFPFVHSDEAWLSGLSRQILEQKTFKTTETFFDLLPRHPHAIKAFFHSIQIIFIKLFTYNIFSFRLISLISGSLSLFIFYKISYLITKSKSLSLASIVILAVEIQFIYSSHLARQEIILVLIMLIAIYYFLKEIYYQKKYISNFNFKKYHSNLKDIILAIILGTAIGFHPNALIISLPMVLIYSWSLFFKKEFKLKNYFSFMATLAFIALIFVYLSYSLDPNFFSNYLNYGANLGVLNSFLLKFKNLKIFYLKLFYQISGTYYLPLIKFQLLFFLIISIIASLKLFFKKDQINLYLILSIIGINLGFLLIGRYNQTSIIFIFPLYYLLFINLSKNLRPKLVFSLISILIICLTVNSGIVIYNDSHHNYQNYLNQIGKVIPANAKVLANLNTDYYFENGSLIDYRNLAFLAENNISFAKYITKNKIEYIIYPEEMDFIYNSRPQWNILYGNLYPFYSQLQTFLEKEAKLVKSFSNSTYGMRITPKIGEKEWKIKIYKVQHKADF</sequence>